<dbReference type="EMBL" id="BMIL01000010">
    <property type="protein sequence ID" value="GGC73277.1"/>
    <property type="molecule type" value="Genomic_DNA"/>
</dbReference>
<dbReference type="GO" id="GO:0006974">
    <property type="term" value="P:DNA damage response"/>
    <property type="evidence" value="ECO:0007669"/>
    <property type="project" value="TreeGrafter"/>
</dbReference>
<comment type="caution">
    <text evidence="2">The sequence shown here is derived from an EMBL/GenBank/DDBJ whole genome shotgun (WGS) entry which is preliminary data.</text>
</comment>
<dbReference type="PANTHER" id="PTHR34387">
    <property type="entry name" value="SLR1258 PROTEIN"/>
    <property type="match status" value="1"/>
</dbReference>
<protein>
    <recommendedName>
        <fullName evidence="4">SIMPL domain-containing protein</fullName>
    </recommendedName>
</protein>
<dbReference type="PANTHER" id="PTHR34387:SF1">
    <property type="entry name" value="PERIPLASMIC IMMUNOGENIC PROTEIN"/>
    <property type="match status" value="1"/>
</dbReference>
<evidence type="ECO:0000256" key="1">
    <source>
        <dbReference type="SAM" id="SignalP"/>
    </source>
</evidence>
<keyword evidence="1" id="KW-0732">Signal</keyword>
<dbReference type="Gene3D" id="3.30.70.2970">
    <property type="entry name" value="Protein of unknown function (DUF541), domain 2"/>
    <property type="match status" value="1"/>
</dbReference>
<reference evidence="2" key="1">
    <citation type="journal article" date="2014" name="Int. J. Syst. Evol. Microbiol.">
        <title>Complete genome sequence of Corynebacterium casei LMG S-19264T (=DSM 44701T), isolated from a smear-ripened cheese.</title>
        <authorList>
            <consortium name="US DOE Joint Genome Institute (JGI-PGF)"/>
            <person name="Walter F."/>
            <person name="Albersmeier A."/>
            <person name="Kalinowski J."/>
            <person name="Ruckert C."/>
        </authorList>
    </citation>
    <scope>NUCLEOTIDE SEQUENCE</scope>
    <source>
        <strain evidence="2">CGMCC 1.15343</strain>
    </source>
</reference>
<gene>
    <name evidence="2" type="ORF">GCM10011387_28580</name>
</gene>
<dbReference type="Pfam" id="PF04402">
    <property type="entry name" value="SIMPL"/>
    <property type="match status" value="1"/>
</dbReference>
<name>A0A916UI65_9SPHI</name>
<sequence>MKKLIALAFVAFFSFSALAQQVDLRKKITVSGLAESEVTPDIIYVSISLKEYFKDNNSKNRIDITTLENQLVRAVQQAGLPKESLTINSLSSFATRDKKKNPEFLASKQYRLKVNDLNRYNDIIGAIDPRGIAYTNIDSYDYSKIDRLKLELKVRALQLAKQKATLMVESIGDKLGSAIDIQEINNEIYPQAYRTNNMMMKASAADQESSAEIDFKQIKLSYTVNVVFEIK</sequence>
<accession>A0A916UI65</accession>
<keyword evidence="3" id="KW-1185">Reference proteome</keyword>
<evidence type="ECO:0000313" key="3">
    <source>
        <dbReference type="Proteomes" id="UP000651668"/>
    </source>
</evidence>
<evidence type="ECO:0000313" key="2">
    <source>
        <dbReference type="EMBL" id="GGC73277.1"/>
    </source>
</evidence>
<dbReference type="InterPro" id="IPR007497">
    <property type="entry name" value="SIMPL/DUF541"/>
</dbReference>
<dbReference type="AlphaFoldDB" id="A0A916UI65"/>
<dbReference type="Gene3D" id="3.30.110.170">
    <property type="entry name" value="Protein of unknown function (DUF541), domain 1"/>
    <property type="match status" value="1"/>
</dbReference>
<organism evidence="2 3">
    <name type="scientific">Pedobacter quisquiliarum</name>
    <dbReference type="NCBI Taxonomy" id="1834438"/>
    <lineage>
        <taxon>Bacteria</taxon>
        <taxon>Pseudomonadati</taxon>
        <taxon>Bacteroidota</taxon>
        <taxon>Sphingobacteriia</taxon>
        <taxon>Sphingobacteriales</taxon>
        <taxon>Sphingobacteriaceae</taxon>
        <taxon>Pedobacter</taxon>
    </lineage>
</organism>
<evidence type="ECO:0008006" key="4">
    <source>
        <dbReference type="Google" id="ProtNLM"/>
    </source>
</evidence>
<feature type="signal peptide" evidence="1">
    <location>
        <begin position="1"/>
        <end position="19"/>
    </location>
</feature>
<dbReference type="InterPro" id="IPR052022">
    <property type="entry name" value="26kDa_periplasmic_antigen"/>
</dbReference>
<dbReference type="Proteomes" id="UP000651668">
    <property type="component" value="Unassembled WGS sequence"/>
</dbReference>
<feature type="chain" id="PRO_5038054258" description="SIMPL domain-containing protein" evidence="1">
    <location>
        <begin position="20"/>
        <end position="231"/>
    </location>
</feature>
<dbReference type="RefSeq" id="WP_188627607.1">
    <property type="nucleotide sequence ID" value="NZ_BMIL01000010.1"/>
</dbReference>
<proteinExistence type="predicted"/>
<reference evidence="2" key="2">
    <citation type="submission" date="2020-09" db="EMBL/GenBank/DDBJ databases">
        <authorList>
            <person name="Sun Q."/>
            <person name="Zhou Y."/>
        </authorList>
    </citation>
    <scope>NUCLEOTIDE SEQUENCE</scope>
    <source>
        <strain evidence="2">CGMCC 1.15343</strain>
    </source>
</reference>